<dbReference type="Pfam" id="PF00753">
    <property type="entry name" value="Lactamase_B"/>
    <property type="match status" value="1"/>
</dbReference>
<dbReference type="OrthoDB" id="536211at2759"/>
<dbReference type="InterPro" id="IPR001279">
    <property type="entry name" value="Metallo-B-lactamas"/>
</dbReference>
<name>A0A5N6ZWC6_9EURO</name>
<dbReference type="RefSeq" id="XP_031924749.1">
    <property type="nucleotide sequence ID" value="XM_032070781.1"/>
</dbReference>
<dbReference type="Proteomes" id="UP000326268">
    <property type="component" value="Unassembled WGS sequence"/>
</dbReference>
<dbReference type="PANTHER" id="PTHR42951">
    <property type="entry name" value="METALLO-BETA-LACTAMASE DOMAIN-CONTAINING"/>
    <property type="match status" value="1"/>
</dbReference>
<dbReference type="InterPro" id="IPR036866">
    <property type="entry name" value="RibonucZ/Hydroxyglut_hydro"/>
</dbReference>
<evidence type="ECO:0000313" key="2">
    <source>
        <dbReference type="EMBL" id="KAE8361668.1"/>
    </source>
</evidence>
<feature type="domain" description="Metallo-beta-lactamase" evidence="1">
    <location>
        <begin position="29"/>
        <end position="209"/>
    </location>
</feature>
<dbReference type="SMART" id="SM00849">
    <property type="entry name" value="Lactamase_B"/>
    <property type="match status" value="1"/>
</dbReference>
<sequence length="235" mass="26097">MISLRADVYVSSRLPIAVKRAGTTSSFSAISCTLIQGEKEVVLDLVQWIKETAPGKELAFIYITHGHGGHWFGLPVLKKYWPNVHVLATPGTVAHMKQQTEPAVFEDTWLRFFPGGQIAQPFILAEEMSSPTFMIEGHEFNTVEVGHTDTYDTTVLRVPDIHLVVAGDIVYGGVHQFFGEATTPAKRQEWLHALDKIESLNPHMVIAGHKRAGTVDGVFNVKTTREYILAFDDPS</sequence>
<dbReference type="GeneID" id="43655227"/>
<dbReference type="PANTHER" id="PTHR42951:SF14">
    <property type="entry name" value="METALLO-BETA-LACTAMASE SUPERFAMILY PROTEIN"/>
    <property type="match status" value="1"/>
</dbReference>
<dbReference type="SUPFAM" id="SSF56281">
    <property type="entry name" value="Metallo-hydrolase/oxidoreductase"/>
    <property type="match status" value="1"/>
</dbReference>
<organism evidence="2 3">
    <name type="scientific">Aspergillus caelatus</name>
    <dbReference type="NCBI Taxonomy" id="61420"/>
    <lineage>
        <taxon>Eukaryota</taxon>
        <taxon>Fungi</taxon>
        <taxon>Dikarya</taxon>
        <taxon>Ascomycota</taxon>
        <taxon>Pezizomycotina</taxon>
        <taxon>Eurotiomycetes</taxon>
        <taxon>Eurotiomycetidae</taxon>
        <taxon>Eurotiales</taxon>
        <taxon>Aspergillaceae</taxon>
        <taxon>Aspergillus</taxon>
        <taxon>Aspergillus subgen. Circumdati</taxon>
    </lineage>
</organism>
<dbReference type="PROSITE" id="PS51257">
    <property type="entry name" value="PROKAR_LIPOPROTEIN"/>
    <property type="match status" value="1"/>
</dbReference>
<dbReference type="CDD" id="cd07739">
    <property type="entry name" value="metallo-hydrolase-like_MBL-fold"/>
    <property type="match status" value="1"/>
</dbReference>
<gene>
    <name evidence="2" type="ORF">BDV27DRAFT_147622</name>
</gene>
<evidence type="ECO:0000259" key="1">
    <source>
        <dbReference type="SMART" id="SM00849"/>
    </source>
</evidence>
<protein>
    <submittedName>
        <fullName evidence="2">Beta-lactamase-like protein</fullName>
    </submittedName>
</protein>
<dbReference type="EMBL" id="ML737727">
    <property type="protein sequence ID" value="KAE8361668.1"/>
    <property type="molecule type" value="Genomic_DNA"/>
</dbReference>
<accession>A0A5N6ZWC6</accession>
<dbReference type="Gene3D" id="3.60.15.10">
    <property type="entry name" value="Ribonuclease Z/Hydroxyacylglutathione hydrolase-like"/>
    <property type="match status" value="1"/>
</dbReference>
<proteinExistence type="predicted"/>
<dbReference type="AlphaFoldDB" id="A0A5N6ZWC6"/>
<dbReference type="InterPro" id="IPR050855">
    <property type="entry name" value="NDM-1-like"/>
</dbReference>
<reference evidence="2 3" key="1">
    <citation type="submission" date="2019-04" db="EMBL/GenBank/DDBJ databases">
        <title>Friends and foes A comparative genomics studyof 23 Aspergillus species from section Flavi.</title>
        <authorList>
            <consortium name="DOE Joint Genome Institute"/>
            <person name="Kjaerbolling I."/>
            <person name="Vesth T."/>
            <person name="Frisvad J.C."/>
            <person name="Nybo J.L."/>
            <person name="Theobald S."/>
            <person name="Kildgaard S."/>
            <person name="Isbrandt T."/>
            <person name="Kuo A."/>
            <person name="Sato A."/>
            <person name="Lyhne E.K."/>
            <person name="Kogle M.E."/>
            <person name="Wiebenga A."/>
            <person name="Kun R.S."/>
            <person name="Lubbers R.J."/>
            <person name="Makela M.R."/>
            <person name="Barry K."/>
            <person name="Chovatia M."/>
            <person name="Clum A."/>
            <person name="Daum C."/>
            <person name="Haridas S."/>
            <person name="He G."/>
            <person name="LaButti K."/>
            <person name="Lipzen A."/>
            <person name="Mondo S."/>
            <person name="Riley R."/>
            <person name="Salamov A."/>
            <person name="Simmons B.A."/>
            <person name="Magnuson J.K."/>
            <person name="Henrissat B."/>
            <person name="Mortensen U.H."/>
            <person name="Larsen T.O."/>
            <person name="Devries R.P."/>
            <person name="Grigoriev I.V."/>
            <person name="Machida M."/>
            <person name="Baker S.E."/>
            <person name="Andersen M.R."/>
        </authorList>
    </citation>
    <scope>NUCLEOTIDE SEQUENCE [LARGE SCALE GENOMIC DNA]</scope>
    <source>
        <strain evidence="2 3">CBS 763.97</strain>
    </source>
</reference>
<keyword evidence="3" id="KW-1185">Reference proteome</keyword>
<evidence type="ECO:0000313" key="3">
    <source>
        <dbReference type="Proteomes" id="UP000326268"/>
    </source>
</evidence>